<keyword evidence="5 8" id="KW-0547">Nucleotide-binding</keyword>
<dbReference type="GO" id="GO:0030145">
    <property type="term" value="F:manganese ion binding"/>
    <property type="evidence" value="ECO:0007669"/>
    <property type="project" value="UniProtKB-UniRule"/>
</dbReference>
<comment type="catalytic activity">
    <reaction evidence="8">
        <text>L-histidyl-[protein] + UTP = N(tele)-(5'-uridylyl)-L-histidyl-[protein] + diphosphate</text>
        <dbReference type="Rhea" id="RHEA:83891"/>
        <dbReference type="Rhea" id="RHEA-COMP:9745"/>
        <dbReference type="Rhea" id="RHEA-COMP:20239"/>
        <dbReference type="ChEBI" id="CHEBI:29979"/>
        <dbReference type="ChEBI" id="CHEBI:33019"/>
        <dbReference type="ChEBI" id="CHEBI:46398"/>
        <dbReference type="ChEBI" id="CHEBI:233474"/>
    </reaction>
</comment>
<comment type="catalytic activity">
    <reaction evidence="8">
        <text>L-tyrosyl-[protein] + ATP = O-(5'-adenylyl)-L-tyrosyl-[protein] + diphosphate</text>
        <dbReference type="Rhea" id="RHEA:54288"/>
        <dbReference type="Rhea" id="RHEA-COMP:10136"/>
        <dbReference type="Rhea" id="RHEA-COMP:13846"/>
        <dbReference type="ChEBI" id="CHEBI:30616"/>
        <dbReference type="ChEBI" id="CHEBI:33019"/>
        <dbReference type="ChEBI" id="CHEBI:46858"/>
        <dbReference type="ChEBI" id="CHEBI:83624"/>
        <dbReference type="EC" id="2.7.7.108"/>
    </reaction>
</comment>
<feature type="binding site" evidence="8">
    <location>
        <position position="246"/>
    </location>
    <ligand>
        <name>Mg(2+)</name>
        <dbReference type="ChEBI" id="CHEBI:18420"/>
    </ligand>
</feature>
<feature type="binding site" evidence="8">
    <location>
        <position position="88"/>
    </location>
    <ligand>
        <name>ATP</name>
        <dbReference type="ChEBI" id="CHEBI:30616"/>
    </ligand>
</feature>
<dbReference type="KEGG" id="rhp:LPB142_08120"/>
<feature type="binding site" evidence="8">
    <location>
        <position position="255"/>
    </location>
    <ligand>
        <name>ATP</name>
        <dbReference type="ChEBI" id="CHEBI:30616"/>
    </ligand>
</feature>
<comment type="catalytic activity">
    <reaction evidence="8">
        <text>L-seryl-[protein] + UTP = O-(5'-uridylyl)-L-seryl-[protein] + diphosphate</text>
        <dbReference type="Rhea" id="RHEA:64604"/>
        <dbReference type="Rhea" id="RHEA-COMP:9863"/>
        <dbReference type="Rhea" id="RHEA-COMP:16635"/>
        <dbReference type="ChEBI" id="CHEBI:29999"/>
        <dbReference type="ChEBI" id="CHEBI:33019"/>
        <dbReference type="ChEBI" id="CHEBI:46398"/>
        <dbReference type="ChEBI" id="CHEBI:156051"/>
    </reaction>
</comment>
<reference evidence="9 10" key="1">
    <citation type="submission" date="2016-10" db="EMBL/GenBank/DDBJ databases">
        <title>Rhodobacter sp. LPB0142, isolated from sea water.</title>
        <authorList>
            <person name="Kim E."/>
            <person name="Yi H."/>
        </authorList>
    </citation>
    <scope>NUCLEOTIDE SEQUENCE [LARGE SCALE GENOMIC DNA]</scope>
    <source>
        <strain evidence="9 10">LPB0142</strain>
    </source>
</reference>
<keyword evidence="8" id="KW-0464">Manganese</keyword>
<feature type="binding site" evidence="8">
    <location>
        <position position="89"/>
    </location>
    <ligand>
        <name>ATP</name>
        <dbReference type="ChEBI" id="CHEBI:30616"/>
    </ligand>
</feature>
<comment type="similarity">
    <text evidence="1 8">Belongs to the SELO family.</text>
</comment>
<feature type="binding site" evidence="8">
    <location>
        <position position="109"/>
    </location>
    <ligand>
        <name>ATP</name>
        <dbReference type="ChEBI" id="CHEBI:30616"/>
    </ligand>
</feature>
<evidence type="ECO:0000256" key="2">
    <source>
        <dbReference type="ARBA" id="ARBA00022679"/>
    </source>
</evidence>
<accession>A0A1D9MBV4</accession>
<dbReference type="GO" id="GO:0000287">
    <property type="term" value="F:magnesium ion binding"/>
    <property type="evidence" value="ECO:0007669"/>
    <property type="project" value="UniProtKB-UniRule"/>
</dbReference>
<evidence type="ECO:0000256" key="1">
    <source>
        <dbReference type="ARBA" id="ARBA00009747"/>
    </source>
</evidence>
<dbReference type="EC" id="2.7.7.-" evidence="8"/>
<comment type="catalytic activity">
    <reaction evidence="8">
        <text>L-threonyl-[protein] + ATP = 3-O-(5'-adenylyl)-L-threonyl-[protein] + diphosphate</text>
        <dbReference type="Rhea" id="RHEA:54292"/>
        <dbReference type="Rhea" id="RHEA-COMP:11060"/>
        <dbReference type="Rhea" id="RHEA-COMP:13847"/>
        <dbReference type="ChEBI" id="CHEBI:30013"/>
        <dbReference type="ChEBI" id="CHEBI:30616"/>
        <dbReference type="ChEBI" id="CHEBI:33019"/>
        <dbReference type="ChEBI" id="CHEBI:138113"/>
        <dbReference type="EC" id="2.7.7.108"/>
    </reaction>
</comment>
<feature type="binding site" evidence="8">
    <location>
        <position position="86"/>
    </location>
    <ligand>
        <name>ATP</name>
        <dbReference type="ChEBI" id="CHEBI:30616"/>
    </ligand>
</feature>
<evidence type="ECO:0000256" key="8">
    <source>
        <dbReference type="HAMAP-Rule" id="MF_00692"/>
    </source>
</evidence>
<feature type="binding site" evidence="8">
    <location>
        <position position="173"/>
    </location>
    <ligand>
        <name>ATP</name>
        <dbReference type="ChEBI" id="CHEBI:30616"/>
    </ligand>
</feature>
<dbReference type="EMBL" id="CP017781">
    <property type="protein sequence ID" value="AOZ69288.1"/>
    <property type="molecule type" value="Genomic_DNA"/>
</dbReference>
<keyword evidence="3 8" id="KW-0548">Nucleotidyltransferase</keyword>
<sequence length="474" mass="50223">MTPVFDNSYARLPGRFYAPQAPTPVAAPVLLALNRGLAARLGLEAEWLAGPEGLAMLAGNALPAGAEPIAMAYAGHQFGGWVPSLGDGRAILIGEVVAPDGARFDLQLKGAGPTPFSRRGDGRAWLGPVLREYLVSESFAALGIPTTRALAAVATGERVVRDGFARPGAILTRVAASHFRVGTFQYFAARGDVDALETLCNTLISRHYPQANTPLALLEAVVAAQARLIARWMAVGFIHGVMNTDNMALSGETIDFGPCAFMDAYHPNTVFSSIDSYGRYAYAAQPQIGAWNLAQFASCLLPLMGADEAAAIEAASAAVNGFGPLFQAEWRARMGAKIGLAAAGPEDLPLIEGLLGRMATEGADFTRTFRGLSTGAAREEFAEPAAFDTWAPEWRARLAREAEPEAVMAGANPVRIARNHRVEEAIAAAVAGDLGPFERLMAALERPFEAAAEFVDLEAAPRPEERVSRTFCGT</sequence>
<dbReference type="HAMAP" id="MF_00692">
    <property type="entry name" value="SelO"/>
    <property type="match status" value="1"/>
</dbReference>
<dbReference type="InterPro" id="IPR003846">
    <property type="entry name" value="SelO"/>
</dbReference>
<dbReference type="Proteomes" id="UP000176562">
    <property type="component" value="Chromosome"/>
</dbReference>
<protein>
    <recommendedName>
        <fullName evidence="8">Protein nucleotidyltransferase YdiU</fullName>
        <ecNumber evidence="8">2.7.7.-</ecNumber>
    </recommendedName>
    <alternativeName>
        <fullName evidence="8">Protein adenylyltransferase YdiU</fullName>
        <ecNumber evidence="8">2.7.7.108</ecNumber>
    </alternativeName>
    <alternativeName>
        <fullName evidence="8">Protein uridylyltransferase YdiU</fullName>
        <ecNumber evidence="8">2.7.7.-</ecNumber>
    </alternativeName>
</protein>
<keyword evidence="2 8" id="KW-0808">Transferase</keyword>
<organism evidence="9 10">
    <name type="scientific">Rhodobacter xanthinilyticus</name>
    <dbReference type="NCBI Taxonomy" id="1850250"/>
    <lineage>
        <taxon>Bacteria</taxon>
        <taxon>Pseudomonadati</taxon>
        <taxon>Pseudomonadota</taxon>
        <taxon>Alphaproteobacteria</taxon>
        <taxon>Rhodobacterales</taxon>
        <taxon>Rhodobacter group</taxon>
        <taxon>Rhodobacter</taxon>
    </lineage>
</organism>
<keyword evidence="7 8" id="KW-0460">Magnesium</keyword>
<evidence type="ECO:0000256" key="3">
    <source>
        <dbReference type="ARBA" id="ARBA00022695"/>
    </source>
</evidence>
<evidence type="ECO:0000313" key="9">
    <source>
        <dbReference type="EMBL" id="AOZ69288.1"/>
    </source>
</evidence>
<name>A0A1D9MBV4_9RHOB</name>
<comment type="function">
    <text evidence="8">Nucleotidyltransferase involved in the post-translational modification of proteins. It can catalyze the addition of adenosine monophosphate (AMP) or uridine monophosphate (UMP) to a protein, resulting in modifications known as AMPylation and UMPylation.</text>
</comment>
<keyword evidence="10" id="KW-1185">Reference proteome</keyword>
<dbReference type="GO" id="GO:0005524">
    <property type="term" value="F:ATP binding"/>
    <property type="evidence" value="ECO:0007669"/>
    <property type="project" value="UniProtKB-UniRule"/>
</dbReference>
<feature type="binding site" evidence="8">
    <location>
        <position position="121"/>
    </location>
    <ligand>
        <name>ATP</name>
        <dbReference type="ChEBI" id="CHEBI:30616"/>
    </ligand>
</feature>
<keyword evidence="4 8" id="KW-0479">Metal-binding</keyword>
<evidence type="ECO:0000256" key="7">
    <source>
        <dbReference type="ARBA" id="ARBA00022842"/>
    </source>
</evidence>
<comment type="catalytic activity">
    <reaction evidence="8">
        <text>L-tyrosyl-[protein] + UTP = O-(5'-uridylyl)-L-tyrosyl-[protein] + diphosphate</text>
        <dbReference type="Rhea" id="RHEA:83887"/>
        <dbReference type="Rhea" id="RHEA-COMP:10136"/>
        <dbReference type="Rhea" id="RHEA-COMP:20238"/>
        <dbReference type="ChEBI" id="CHEBI:33019"/>
        <dbReference type="ChEBI" id="CHEBI:46398"/>
        <dbReference type="ChEBI" id="CHEBI:46858"/>
        <dbReference type="ChEBI" id="CHEBI:90602"/>
    </reaction>
</comment>
<keyword evidence="6 8" id="KW-0067">ATP-binding</keyword>
<evidence type="ECO:0000256" key="4">
    <source>
        <dbReference type="ARBA" id="ARBA00022723"/>
    </source>
</evidence>
<dbReference type="NCBIfam" id="NF000658">
    <property type="entry name" value="PRK00029.1"/>
    <property type="match status" value="1"/>
</dbReference>
<dbReference type="RefSeq" id="WP_071166065.1">
    <property type="nucleotide sequence ID" value="NZ_CP017781.1"/>
</dbReference>
<evidence type="ECO:0000313" key="10">
    <source>
        <dbReference type="Proteomes" id="UP000176562"/>
    </source>
</evidence>
<dbReference type="PANTHER" id="PTHR32057">
    <property type="entry name" value="PROTEIN ADENYLYLTRANSFERASE SELO, MITOCHONDRIAL"/>
    <property type="match status" value="1"/>
</dbReference>
<dbReference type="STRING" id="1850250.LPB142_08120"/>
<gene>
    <name evidence="8" type="primary">ydiU</name>
    <name evidence="8" type="synonym">selO</name>
    <name evidence="9" type="ORF">LPB142_08120</name>
</gene>
<comment type="catalytic activity">
    <reaction evidence="8">
        <text>L-seryl-[protein] + ATP = 3-O-(5'-adenylyl)-L-seryl-[protein] + diphosphate</text>
        <dbReference type="Rhea" id="RHEA:58120"/>
        <dbReference type="Rhea" id="RHEA-COMP:9863"/>
        <dbReference type="Rhea" id="RHEA-COMP:15073"/>
        <dbReference type="ChEBI" id="CHEBI:29999"/>
        <dbReference type="ChEBI" id="CHEBI:30616"/>
        <dbReference type="ChEBI" id="CHEBI:33019"/>
        <dbReference type="ChEBI" id="CHEBI:142516"/>
        <dbReference type="EC" id="2.7.7.108"/>
    </reaction>
</comment>
<feature type="binding site" evidence="8">
    <location>
        <position position="180"/>
    </location>
    <ligand>
        <name>ATP</name>
        <dbReference type="ChEBI" id="CHEBI:30616"/>
    </ligand>
</feature>
<dbReference type="AlphaFoldDB" id="A0A1D9MBV4"/>
<dbReference type="GO" id="GO:0070733">
    <property type="term" value="F:AMPylase activity"/>
    <property type="evidence" value="ECO:0007669"/>
    <property type="project" value="UniProtKB-EC"/>
</dbReference>
<evidence type="ECO:0000256" key="6">
    <source>
        <dbReference type="ARBA" id="ARBA00022840"/>
    </source>
</evidence>
<evidence type="ECO:0000256" key="5">
    <source>
        <dbReference type="ARBA" id="ARBA00022741"/>
    </source>
</evidence>
<dbReference type="EC" id="2.7.7.108" evidence="8"/>
<dbReference type="Pfam" id="PF02696">
    <property type="entry name" value="SelO"/>
    <property type="match status" value="1"/>
</dbReference>
<proteinExistence type="inferred from homology"/>
<feature type="binding site" evidence="8">
    <location>
        <position position="255"/>
    </location>
    <ligand>
        <name>Mg(2+)</name>
        <dbReference type="ChEBI" id="CHEBI:18420"/>
    </ligand>
</feature>
<feature type="active site" description="Proton acceptor" evidence="8">
    <location>
        <position position="245"/>
    </location>
</feature>
<feature type="binding site" evidence="8">
    <location>
        <position position="122"/>
    </location>
    <ligand>
        <name>ATP</name>
        <dbReference type="ChEBI" id="CHEBI:30616"/>
    </ligand>
</feature>
<dbReference type="PANTHER" id="PTHR32057:SF14">
    <property type="entry name" value="PROTEIN ADENYLYLTRANSFERASE SELO, MITOCHONDRIAL"/>
    <property type="match status" value="1"/>
</dbReference>
<comment type="cofactor">
    <cofactor evidence="8">
        <name>Mg(2+)</name>
        <dbReference type="ChEBI" id="CHEBI:18420"/>
    </cofactor>
    <cofactor evidence="8">
        <name>Mn(2+)</name>
        <dbReference type="ChEBI" id="CHEBI:29035"/>
    </cofactor>
</comment>